<evidence type="ECO:0000313" key="2">
    <source>
        <dbReference type="EMBL" id="PON57291.1"/>
    </source>
</evidence>
<name>A0A2P5C8H3_PARAD</name>
<evidence type="ECO:0000313" key="3">
    <source>
        <dbReference type="Proteomes" id="UP000237105"/>
    </source>
</evidence>
<dbReference type="Proteomes" id="UP000237105">
    <property type="component" value="Unassembled WGS sequence"/>
</dbReference>
<reference evidence="3" key="1">
    <citation type="submission" date="2016-06" db="EMBL/GenBank/DDBJ databases">
        <title>Parallel loss of symbiosis genes in relatives of nitrogen-fixing non-legume Parasponia.</title>
        <authorList>
            <person name="Van Velzen R."/>
            <person name="Holmer R."/>
            <person name="Bu F."/>
            <person name="Rutten L."/>
            <person name="Van Zeijl A."/>
            <person name="Liu W."/>
            <person name="Santuari L."/>
            <person name="Cao Q."/>
            <person name="Sharma T."/>
            <person name="Shen D."/>
            <person name="Roswanjaya Y."/>
            <person name="Wardhani T."/>
            <person name="Kalhor M.S."/>
            <person name="Jansen J."/>
            <person name="Van den Hoogen J."/>
            <person name="Gungor B."/>
            <person name="Hartog M."/>
            <person name="Hontelez J."/>
            <person name="Verver J."/>
            <person name="Yang W.-C."/>
            <person name="Schijlen E."/>
            <person name="Repin R."/>
            <person name="Schilthuizen M."/>
            <person name="Schranz E."/>
            <person name="Heidstra R."/>
            <person name="Miyata K."/>
            <person name="Fedorova E."/>
            <person name="Kohlen W."/>
            <person name="Bisseling T."/>
            <person name="Smit S."/>
            <person name="Geurts R."/>
        </authorList>
    </citation>
    <scope>NUCLEOTIDE SEQUENCE [LARGE SCALE GENOMIC DNA]</scope>
    <source>
        <strain evidence="3">cv. WU1-14</strain>
    </source>
</reference>
<organism evidence="2 3">
    <name type="scientific">Parasponia andersonii</name>
    <name type="common">Sponia andersonii</name>
    <dbReference type="NCBI Taxonomy" id="3476"/>
    <lineage>
        <taxon>Eukaryota</taxon>
        <taxon>Viridiplantae</taxon>
        <taxon>Streptophyta</taxon>
        <taxon>Embryophyta</taxon>
        <taxon>Tracheophyta</taxon>
        <taxon>Spermatophyta</taxon>
        <taxon>Magnoliopsida</taxon>
        <taxon>eudicotyledons</taxon>
        <taxon>Gunneridae</taxon>
        <taxon>Pentapetalae</taxon>
        <taxon>rosids</taxon>
        <taxon>fabids</taxon>
        <taxon>Rosales</taxon>
        <taxon>Cannabaceae</taxon>
        <taxon>Parasponia</taxon>
    </lineage>
</organism>
<comment type="caution">
    <text evidence="2">The sequence shown here is derived from an EMBL/GenBank/DDBJ whole genome shotgun (WGS) entry which is preliminary data.</text>
</comment>
<keyword evidence="1" id="KW-0732">Signal</keyword>
<evidence type="ECO:0008006" key="4">
    <source>
        <dbReference type="Google" id="ProtNLM"/>
    </source>
</evidence>
<sequence>MAYPNSFLLFAFFLFATTSVVNSQLIFPGLPPTYVIVGMLNNFTSPGGQTTQLGGVNVSLSCNGGQTTVGPVVTTNPSGVFTITLLPTITVNPINCIVVANITSLINSSSSFARSVLGATISLVDSTLGFSNVTLMAAGGFLRALL</sequence>
<evidence type="ECO:0000256" key="1">
    <source>
        <dbReference type="SAM" id="SignalP"/>
    </source>
</evidence>
<proteinExistence type="predicted"/>
<dbReference type="AlphaFoldDB" id="A0A2P5C8H3"/>
<gene>
    <name evidence="2" type="ORF">PanWU01x14_175550</name>
</gene>
<feature type="signal peptide" evidence="1">
    <location>
        <begin position="1"/>
        <end position="23"/>
    </location>
</feature>
<keyword evidence="3" id="KW-1185">Reference proteome</keyword>
<accession>A0A2P5C8H3</accession>
<protein>
    <recommendedName>
        <fullName evidence="4">Immunoglobulin-like fold containing protein</fullName>
    </recommendedName>
</protein>
<dbReference type="EMBL" id="JXTB01000161">
    <property type="protein sequence ID" value="PON57291.1"/>
    <property type="molecule type" value="Genomic_DNA"/>
</dbReference>
<feature type="chain" id="PRO_5015146240" description="Immunoglobulin-like fold containing protein" evidence="1">
    <location>
        <begin position="24"/>
        <end position="146"/>
    </location>
</feature>